<reference evidence="1" key="1">
    <citation type="submission" date="2020-05" db="EMBL/GenBank/DDBJ databases">
        <title>Mycena genomes resolve the evolution of fungal bioluminescence.</title>
        <authorList>
            <person name="Tsai I.J."/>
        </authorList>
    </citation>
    <scope>NUCLEOTIDE SEQUENCE</scope>
    <source>
        <strain evidence="1">171206Taipei</strain>
    </source>
</reference>
<proteinExistence type="predicted"/>
<protein>
    <submittedName>
        <fullName evidence="1">Uncharacterized protein</fullName>
    </submittedName>
</protein>
<sequence>MSLHQMNAQFMFERNGTAEWMERNLTDADHKYLRQFARSTQQSKLEQKRRQELVEADEAAVVAKKKKIEETEQKEREKLDALYKIKLVVVQEEVLRLNVKTIKEQIAVWQRWDKEVPPVGKLNGAGAPGQKERQVALLAAIQRANGQDPRPARNS</sequence>
<comment type="caution">
    <text evidence="1">The sequence shown here is derived from an EMBL/GenBank/DDBJ whole genome shotgun (WGS) entry which is preliminary data.</text>
</comment>
<dbReference type="Proteomes" id="UP000636479">
    <property type="component" value="Unassembled WGS sequence"/>
</dbReference>
<dbReference type="EMBL" id="JACAZF010000008">
    <property type="protein sequence ID" value="KAF7297468.1"/>
    <property type="molecule type" value="Genomic_DNA"/>
</dbReference>
<keyword evidence="2" id="KW-1185">Reference proteome</keyword>
<dbReference type="GeneID" id="59348931"/>
<accession>A0A8H6W0V1</accession>
<evidence type="ECO:0000313" key="1">
    <source>
        <dbReference type="EMBL" id="KAF7297468.1"/>
    </source>
</evidence>
<gene>
    <name evidence="1" type="ORF">MIND_00980500</name>
</gene>
<dbReference type="RefSeq" id="XP_037217827.1">
    <property type="nucleotide sequence ID" value="XM_037366415.1"/>
</dbReference>
<dbReference type="AlphaFoldDB" id="A0A8H6W0V1"/>
<evidence type="ECO:0000313" key="2">
    <source>
        <dbReference type="Proteomes" id="UP000636479"/>
    </source>
</evidence>
<name>A0A8H6W0V1_9AGAR</name>
<organism evidence="1 2">
    <name type="scientific">Mycena indigotica</name>
    <dbReference type="NCBI Taxonomy" id="2126181"/>
    <lineage>
        <taxon>Eukaryota</taxon>
        <taxon>Fungi</taxon>
        <taxon>Dikarya</taxon>
        <taxon>Basidiomycota</taxon>
        <taxon>Agaricomycotina</taxon>
        <taxon>Agaricomycetes</taxon>
        <taxon>Agaricomycetidae</taxon>
        <taxon>Agaricales</taxon>
        <taxon>Marasmiineae</taxon>
        <taxon>Mycenaceae</taxon>
        <taxon>Mycena</taxon>
    </lineage>
</organism>